<feature type="compositionally biased region" description="Basic and acidic residues" evidence="1">
    <location>
        <begin position="48"/>
        <end position="61"/>
    </location>
</feature>
<reference evidence="2 3" key="1">
    <citation type="submission" date="2016-10" db="EMBL/GenBank/DDBJ databases">
        <authorList>
            <person name="de Groot N.N."/>
        </authorList>
    </citation>
    <scope>NUCLEOTIDE SEQUENCE [LARGE SCALE GENOMIC DNA]</scope>
    <source>
        <strain evidence="2 3">CGMCC 1.7056</strain>
    </source>
</reference>
<evidence type="ECO:0000313" key="3">
    <source>
        <dbReference type="Proteomes" id="UP000198832"/>
    </source>
</evidence>
<accession>A0A1I1JMJ2</accession>
<dbReference type="EMBL" id="FOLB01000007">
    <property type="protein sequence ID" value="SFC49595.1"/>
    <property type="molecule type" value="Genomic_DNA"/>
</dbReference>
<name>A0A1I1JMJ2_9ACTN</name>
<gene>
    <name evidence="2" type="ORF">SAMN04487968_10768</name>
</gene>
<dbReference type="STRING" id="574651.SAMN04487968_10768"/>
<dbReference type="OrthoDB" id="9930506at2"/>
<evidence type="ECO:0000313" key="2">
    <source>
        <dbReference type="EMBL" id="SFC49595.1"/>
    </source>
</evidence>
<dbReference type="AlphaFoldDB" id="A0A1I1JMJ2"/>
<sequence length="190" mass="19757">MVHPVKTPLGIVRGATSVSLNAVRHPLRTAGGVLTLGRGMVGAVVTGHGHDRPLLDPDRAVAEPTGDEPTLKRHGDPVTQSTPAPESSDESSDQTPEPGPVHDPVFTEPSSVTGPGDDEELTSYVGGPEDEDVEVVTPVGTTGAGPGVNPDTTESDLQQPGTEPLMDPSTTKRIKRETDVLRKASDPKKG</sequence>
<feature type="compositionally biased region" description="Polar residues" evidence="1">
    <location>
        <begin position="150"/>
        <end position="161"/>
    </location>
</feature>
<protein>
    <submittedName>
        <fullName evidence="2">Uncharacterized protein</fullName>
    </submittedName>
</protein>
<feature type="region of interest" description="Disordered" evidence="1">
    <location>
        <begin position="48"/>
        <end position="190"/>
    </location>
</feature>
<proteinExistence type="predicted"/>
<evidence type="ECO:0000256" key="1">
    <source>
        <dbReference type="SAM" id="MobiDB-lite"/>
    </source>
</evidence>
<dbReference type="Proteomes" id="UP000198832">
    <property type="component" value="Unassembled WGS sequence"/>
</dbReference>
<feature type="compositionally biased region" description="Basic and acidic residues" evidence="1">
    <location>
        <begin position="176"/>
        <end position="190"/>
    </location>
</feature>
<keyword evidence="3" id="KW-1185">Reference proteome</keyword>
<dbReference type="RefSeq" id="WP_091123521.1">
    <property type="nucleotide sequence ID" value="NZ_FOLB01000007.1"/>
</dbReference>
<organism evidence="2 3">
    <name type="scientific">Nocardioides terrae</name>
    <dbReference type="NCBI Taxonomy" id="574651"/>
    <lineage>
        <taxon>Bacteria</taxon>
        <taxon>Bacillati</taxon>
        <taxon>Actinomycetota</taxon>
        <taxon>Actinomycetes</taxon>
        <taxon>Propionibacteriales</taxon>
        <taxon>Nocardioidaceae</taxon>
        <taxon>Nocardioides</taxon>
    </lineage>
</organism>